<accession>A0A8S5QSI3</accession>
<evidence type="ECO:0000256" key="1">
    <source>
        <dbReference type="ARBA" id="ARBA00022950"/>
    </source>
</evidence>
<keyword evidence="2" id="KW-1160">Virus entry into host cell</keyword>
<evidence type="ECO:0000313" key="4">
    <source>
        <dbReference type="EMBL" id="DAE21755.1"/>
    </source>
</evidence>
<keyword evidence="1" id="KW-0118">Viral capsid assembly</keyword>
<reference evidence="4" key="1">
    <citation type="journal article" date="2021" name="Proc. Natl. Acad. Sci. U.S.A.">
        <title>A Catalog of Tens of Thousands of Viruses from Human Metagenomes Reveals Hidden Associations with Chronic Diseases.</title>
        <authorList>
            <person name="Tisza M.J."/>
            <person name="Buck C.B."/>
        </authorList>
    </citation>
    <scope>NUCLEOTIDE SEQUENCE</scope>
    <source>
        <strain evidence="4">Ct2773</strain>
    </source>
</reference>
<dbReference type="Pfam" id="PF04860">
    <property type="entry name" value="Phage_portal"/>
    <property type="match status" value="1"/>
</dbReference>
<organism evidence="4">
    <name type="scientific">Siphoviridae sp. ct2773</name>
    <dbReference type="NCBI Taxonomy" id="2826275"/>
    <lineage>
        <taxon>Viruses</taxon>
        <taxon>Duplodnaviria</taxon>
        <taxon>Heunggongvirae</taxon>
        <taxon>Uroviricota</taxon>
        <taxon>Caudoviricetes</taxon>
    </lineage>
</organism>
<keyword evidence="3" id="KW-0231">Viral genome packaging</keyword>
<dbReference type="InterPro" id="IPR006944">
    <property type="entry name" value="Phage/GTA_portal"/>
</dbReference>
<evidence type="ECO:0000256" key="3">
    <source>
        <dbReference type="ARBA" id="ARBA00023219"/>
    </source>
</evidence>
<name>A0A8S5QSI3_9CAUD</name>
<keyword evidence="2" id="KW-1162">Viral penetration into host cytoplasm</keyword>
<dbReference type="NCBIfam" id="TIGR01537">
    <property type="entry name" value="portal_HK97"/>
    <property type="match status" value="1"/>
</dbReference>
<keyword evidence="1" id="KW-1188">Viral release from host cell</keyword>
<dbReference type="Gene3D" id="1.20.1270.210">
    <property type="match status" value="1"/>
</dbReference>
<proteinExistence type="predicted"/>
<keyword evidence="2" id="KW-1171">Viral genome ejection through host cell envelope</keyword>
<sequence>MGWFSDRRERKRSAENVIGNDGTVNDVLLRALLANEPIDRDKAMMLPAVSGAVDFIASAVACMPVRLYHTKKGVVEEVENDQRTKMLNGDTGDTLDGFQLKKAMVEDYLMGKGGYCYIERSRNDVTGLYYVKCDAVSININSDPIYKSYDIIVGDGTYKPFEFVKILRNTKDGASGVGLTVEVAKALETGYQTLMYQLGLVKAGGNKRGFLKSQRKLGQEEIDALKSAWSNLYGNSEENVVVLNNGLEFQEASSTSTEMQLNENKRTMADEINGIFHIKDNFEETWKFAIYPIVRAFETALNRDLLLEREKRNYFFAFDSREIIRASLKERYETYQLAKECGIMTINEMRRNENMNEVQGLDIIDLGLGSVLFDTATGETYTPNTDTTKAGGISYSGGALQAQGGEINAD</sequence>
<protein>
    <submittedName>
        <fullName evidence="4">Portal protein</fullName>
    </submittedName>
</protein>
<dbReference type="EMBL" id="BK015717">
    <property type="protein sequence ID" value="DAE21755.1"/>
    <property type="molecule type" value="Genomic_DNA"/>
</dbReference>
<evidence type="ECO:0000256" key="2">
    <source>
        <dbReference type="ARBA" id="ARBA00023009"/>
    </source>
</evidence>
<dbReference type="InterPro" id="IPR006427">
    <property type="entry name" value="Portal_HK97"/>
</dbReference>